<dbReference type="GO" id="GO:0042732">
    <property type="term" value="P:D-xylose metabolic process"/>
    <property type="evidence" value="ECO:0007669"/>
    <property type="project" value="UniProtKB-KW"/>
</dbReference>
<evidence type="ECO:0000256" key="6">
    <source>
        <dbReference type="ARBA" id="ARBA00022840"/>
    </source>
</evidence>
<dbReference type="InterPro" id="IPR018485">
    <property type="entry name" value="FGGY_C"/>
</dbReference>
<keyword evidence="3 11" id="KW-0808">Transferase</keyword>
<name>A0A7Y9FF16_9CELL</name>
<evidence type="ECO:0000256" key="4">
    <source>
        <dbReference type="ARBA" id="ARBA00022741"/>
    </source>
</evidence>
<dbReference type="Proteomes" id="UP000577956">
    <property type="component" value="Unassembled WGS sequence"/>
</dbReference>
<evidence type="ECO:0000256" key="1">
    <source>
        <dbReference type="ARBA" id="ARBA00009156"/>
    </source>
</evidence>
<comment type="similarity">
    <text evidence="1">Belongs to the FGGY kinase family.</text>
</comment>
<keyword evidence="13" id="KW-1185">Reference proteome</keyword>
<dbReference type="GO" id="GO:0008993">
    <property type="term" value="F:rhamnulokinase activity"/>
    <property type="evidence" value="ECO:0007669"/>
    <property type="project" value="UniProtKB-EC"/>
</dbReference>
<dbReference type="InterPro" id="IPR050406">
    <property type="entry name" value="FGGY_Carb_Kinase"/>
</dbReference>
<evidence type="ECO:0000313" key="12">
    <source>
        <dbReference type="Proteomes" id="UP000577956"/>
    </source>
</evidence>
<dbReference type="SUPFAM" id="SSF53067">
    <property type="entry name" value="Actin-like ATPase domain"/>
    <property type="match status" value="2"/>
</dbReference>
<proteinExistence type="inferred from homology"/>
<accession>A0A7Y9FF16</accession>
<reference evidence="10 13" key="2">
    <citation type="submission" date="2021-01" db="EMBL/GenBank/DDBJ databases">
        <title>Whole genome shotgun sequence of Cellulomonas oligotrophica NBRC 109435.</title>
        <authorList>
            <person name="Komaki H."/>
            <person name="Tamura T."/>
        </authorList>
    </citation>
    <scope>NUCLEOTIDE SEQUENCE [LARGE SCALE GENOMIC DNA]</scope>
    <source>
        <strain evidence="10 13">NBRC 109435</strain>
    </source>
</reference>
<dbReference type="Gene3D" id="3.30.420.40">
    <property type="match status" value="2"/>
</dbReference>
<dbReference type="AlphaFoldDB" id="A0A7Y9FF16"/>
<dbReference type="EMBL" id="BONN01000001">
    <property type="protein sequence ID" value="GIG31044.1"/>
    <property type="molecule type" value="Genomic_DNA"/>
</dbReference>
<evidence type="ECO:0000256" key="3">
    <source>
        <dbReference type="ARBA" id="ARBA00022679"/>
    </source>
</evidence>
<evidence type="ECO:0000259" key="9">
    <source>
        <dbReference type="Pfam" id="PF02782"/>
    </source>
</evidence>
<feature type="domain" description="Carbohydrate kinase FGGY C-terminal" evidence="9">
    <location>
        <begin position="271"/>
        <end position="463"/>
    </location>
</feature>
<keyword evidence="7" id="KW-0684">Rhamnose metabolism</keyword>
<comment type="caution">
    <text evidence="11">The sequence shown here is derived from an EMBL/GenBank/DDBJ whole genome shotgun (WGS) entry which is preliminary data.</text>
</comment>
<dbReference type="RefSeq" id="WP_239072702.1">
    <property type="nucleotide sequence ID" value="NZ_BAABFI010000002.1"/>
</dbReference>
<keyword evidence="2" id="KW-0859">Xylose metabolism</keyword>
<evidence type="ECO:0000259" key="8">
    <source>
        <dbReference type="Pfam" id="PF00370"/>
    </source>
</evidence>
<dbReference type="Pfam" id="PF00370">
    <property type="entry name" value="FGGY_N"/>
    <property type="match status" value="1"/>
</dbReference>
<evidence type="ECO:0000313" key="10">
    <source>
        <dbReference type="EMBL" id="GIG31044.1"/>
    </source>
</evidence>
<keyword evidence="2" id="KW-0119">Carbohydrate metabolism</keyword>
<keyword evidence="6" id="KW-0067">ATP-binding</keyword>
<evidence type="ECO:0000256" key="2">
    <source>
        <dbReference type="ARBA" id="ARBA00022629"/>
    </source>
</evidence>
<dbReference type="CDD" id="cd07771">
    <property type="entry name" value="ASKHA_NBD_FGGY_RhaB-like"/>
    <property type="match status" value="1"/>
</dbReference>
<keyword evidence="5 11" id="KW-0418">Kinase</keyword>
<dbReference type="InterPro" id="IPR018484">
    <property type="entry name" value="FGGY_N"/>
</dbReference>
<gene>
    <name evidence="11" type="ORF">BKA21_001497</name>
    <name evidence="10" type="ORF">Col01nite_02030</name>
</gene>
<dbReference type="InterPro" id="IPR043129">
    <property type="entry name" value="ATPase_NBD"/>
</dbReference>
<evidence type="ECO:0000313" key="13">
    <source>
        <dbReference type="Proteomes" id="UP000618382"/>
    </source>
</evidence>
<dbReference type="EMBL" id="JACCBK010000001">
    <property type="protein sequence ID" value="NYD85948.1"/>
    <property type="molecule type" value="Genomic_DNA"/>
</dbReference>
<dbReference type="GO" id="GO:0005524">
    <property type="term" value="F:ATP binding"/>
    <property type="evidence" value="ECO:0007669"/>
    <property type="project" value="UniProtKB-KW"/>
</dbReference>
<dbReference type="GO" id="GO:0019301">
    <property type="term" value="P:rhamnose catabolic process"/>
    <property type="evidence" value="ECO:0007669"/>
    <property type="project" value="InterPro"/>
</dbReference>
<keyword evidence="4" id="KW-0547">Nucleotide-binding</keyword>
<protein>
    <submittedName>
        <fullName evidence="10">Carbohydrate kinase</fullName>
    </submittedName>
    <submittedName>
        <fullName evidence="11">Rhamnulokinase</fullName>
        <ecNumber evidence="11">2.7.1.5</ecNumber>
    </submittedName>
</protein>
<organism evidence="11 12">
    <name type="scientific">Cellulomonas oligotrophica</name>
    <dbReference type="NCBI Taxonomy" id="931536"/>
    <lineage>
        <taxon>Bacteria</taxon>
        <taxon>Bacillati</taxon>
        <taxon>Actinomycetota</taxon>
        <taxon>Actinomycetes</taxon>
        <taxon>Micrococcales</taxon>
        <taxon>Cellulomonadaceae</taxon>
        <taxon>Cellulomonas</taxon>
    </lineage>
</organism>
<dbReference type="EC" id="2.7.1.5" evidence="11"/>
<dbReference type="InterPro" id="IPR013449">
    <property type="entry name" value="Rhamnulokinase"/>
</dbReference>
<evidence type="ECO:0000256" key="5">
    <source>
        <dbReference type="ARBA" id="ARBA00022777"/>
    </source>
</evidence>
<reference evidence="11 12" key="1">
    <citation type="submission" date="2020-07" db="EMBL/GenBank/DDBJ databases">
        <title>Sequencing the genomes of 1000 actinobacteria strains.</title>
        <authorList>
            <person name="Klenk H.-P."/>
        </authorList>
    </citation>
    <scope>NUCLEOTIDE SEQUENCE [LARGE SCALE GENOMIC DNA]</scope>
    <source>
        <strain evidence="11 12">DSM 24482</strain>
    </source>
</reference>
<dbReference type="Proteomes" id="UP000618382">
    <property type="component" value="Unassembled WGS sequence"/>
</dbReference>
<dbReference type="Pfam" id="PF02782">
    <property type="entry name" value="FGGY_C"/>
    <property type="match status" value="1"/>
</dbReference>
<feature type="domain" description="Carbohydrate kinase FGGY N-terminal" evidence="8">
    <location>
        <begin position="62"/>
        <end position="261"/>
    </location>
</feature>
<evidence type="ECO:0000313" key="11">
    <source>
        <dbReference type="EMBL" id="NYD85948.1"/>
    </source>
</evidence>
<evidence type="ECO:0000256" key="7">
    <source>
        <dbReference type="ARBA" id="ARBA00023308"/>
    </source>
</evidence>
<dbReference type="PANTHER" id="PTHR43095">
    <property type="entry name" value="SUGAR KINASE"/>
    <property type="match status" value="1"/>
</dbReference>
<sequence length="512" mass="53146">MTTTPPVPAFAAVDLGASSGRVIVGRVLDAGTDGARVDLHEVTRFGNGPVGVPRGGPDGGTRLHWDVLALWRGVLDGLRAANREAGALAGVGVDSWAVDHGLLDADGALLGNPVHYRDARTAGVPERVFATVPAAELYARTGLQVQPFNTVFQLVAAQGEAQLAAARRLLLVPDLLGAWLTGEQVAEVTNASTTGLLDASTRTWATDLAVRLGVDTALLPPLRDPGRLLGHVRPDLAADLGHHTPLPVWTVGSHDTASAVVAVPAQGEDFAYVSCGTWSLVGLELPAPVLSEESRTANFTNEAGVDGTVRYLKNVMGLWVLSESVRTWHEAGLPAELPDLLAAAARVPGLTTVVDLDDPAFLPPGDMPARIAAAADATGQTPPQSQAETVRCILDSLALAYRRAVRQASALADREVRVVHLVGGGVRNTLLCRLTADATGLPVVAGPVEGAALGNVLVQARAAGVLDGDLAALRAVGARGLALTRYEPDPQAEARWRAAEQRLAGAAVALAR</sequence>
<dbReference type="PANTHER" id="PTHR43095:SF5">
    <property type="entry name" value="XYLULOSE KINASE"/>
    <property type="match status" value="1"/>
</dbReference>